<reference evidence="3" key="1">
    <citation type="submission" date="2015-04" db="EMBL/GenBank/DDBJ databases">
        <title>The genome sequence of the plant pathogenic Rhizarian Plasmodiophora brassicae reveals insights in its biotrophic life cycle and the origin of chitin synthesis.</title>
        <authorList>
            <person name="Schwelm A."/>
            <person name="Fogelqvist J."/>
            <person name="Knaust A."/>
            <person name="Julke S."/>
            <person name="Lilja T."/>
            <person name="Dhandapani V."/>
            <person name="Bonilla-Rosso G."/>
            <person name="Karlsson M."/>
            <person name="Shevchenko A."/>
            <person name="Choi S.R."/>
            <person name="Kim H.G."/>
            <person name="Park J.Y."/>
            <person name="Lim Y.P."/>
            <person name="Ludwig-Muller J."/>
            <person name="Dixelius C."/>
        </authorList>
    </citation>
    <scope>NUCLEOTIDE SEQUENCE</scope>
    <source>
        <tissue evidence="3">Potato root galls</tissue>
    </source>
</reference>
<feature type="transmembrane region" description="Helical" evidence="2">
    <location>
        <begin position="51"/>
        <end position="69"/>
    </location>
</feature>
<proteinExistence type="predicted"/>
<dbReference type="Gene3D" id="1.10.287.1490">
    <property type="match status" value="1"/>
</dbReference>
<evidence type="ECO:0000313" key="3">
    <source>
        <dbReference type="EMBL" id="CRZ02781.1"/>
    </source>
</evidence>
<keyword evidence="2" id="KW-0812">Transmembrane</keyword>
<feature type="coiled-coil region" evidence="1">
    <location>
        <begin position="201"/>
        <end position="305"/>
    </location>
</feature>
<dbReference type="SUPFAM" id="SSF57997">
    <property type="entry name" value="Tropomyosin"/>
    <property type="match status" value="1"/>
</dbReference>
<accession>A0A0H5QN38</accession>
<keyword evidence="1" id="KW-0175">Coiled coil</keyword>
<dbReference type="AlphaFoldDB" id="A0A0H5QN38"/>
<evidence type="ECO:0000256" key="1">
    <source>
        <dbReference type="SAM" id="Coils"/>
    </source>
</evidence>
<feature type="coiled-coil region" evidence="1">
    <location>
        <begin position="497"/>
        <end position="559"/>
    </location>
</feature>
<evidence type="ECO:0000256" key="2">
    <source>
        <dbReference type="SAM" id="Phobius"/>
    </source>
</evidence>
<sequence>MVTTFTSPVPGNAFKSDPLYMNPEEFLECIKQPGPSCSPVQRPYSIFSPRIAATVLFAAILIAVIAYTINLTTSRRMESDVTDLESVFDTLEKAIAELGKPQFSVANEDLVAKYRGRISAASTGNDIATSAIQRWNDIKESANLVIDGSFQRKKKHNELELLLSSLRVSAASYFSARDAFEHHSTSAAAVVEQYKQFISNQDSLQTRLNAVQEQVISYQKESHSLGSEAEKTLHNWTGLGVKLSDLSKSIFRAKDDIQRFRNEKEYFLKQIESHDNSVIEAANTLKELSRRKASLVEDRSRYNRQRQELLSNRDNLVIQLNTIESLGNQLSSILPGQLDGTSTFSLKQSMDHESEKIQALIEEHASVSVSAGSGEDLYDSNLRRSRLLMDRVEHELRLEAIRFIYDSLSLDESGDVLSIISVIDSNIEQAKSRISQASNRVYDCQASHDAVETELEEVSKQITSLELLQSECGYLRQTMESSLENSEVVLQSASGALEDLSAAFSATELQVAEAQQDYEATLHKQKTLDEKLQVATNEVNDVKQKLQRAKDAVSTLLKTRKDDLTMLIQHRNTLQSRFEEFQFVNASVLQSVDNIELIDQQLQIRTTEFLSMISSRNDLSSTETV</sequence>
<name>A0A0H5QN38_9EUKA</name>
<protein>
    <submittedName>
        <fullName evidence="3">Uncharacterized protein</fullName>
    </submittedName>
</protein>
<organism evidence="3">
    <name type="scientific">Spongospora subterranea</name>
    <dbReference type="NCBI Taxonomy" id="70186"/>
    <lineage>
        <taxon>Eukaryota</taxon>
        <taxon>Sar</taxon>
        <taxon>Rhizaria</taxon>
        <taxon>Endomyxa</taxon>
        <taxon>Phytomyxea</taxon>
        <taxon>Plasmodiophorida</taxon>
        <taxon>Plasmodiophoridae</taxon>
        <taxon>Spongospora</taxon>
    </lineage>
</organism>
<dbReference type="EMBL" id="HACM01002339">
    <property type="protein sequence ID" value="CRZ02781.1"/>
    <property type="molecule type" value="Transcribed_RNA"/>
</dbReference>
<keyword evidence="2" id="KW-0472">Membrane</keyword>
<keyword evidence="2" id="KW-1133">Transmembrane helix</keyword>